<dbReference type="EMBL" id="CATQJL010000305">
    <property type="protein sequence ID" value="CAJ0602448.1"/>
    <property type="molecule type" value="Genomic_DNA"/>
</dbReference>
<dbReference type="Proteomes" id="UP001176961">
    <property type="component" value="Unassembled WGS sequence"/>
</dbReference>
<protein>
    <submittedName>
        <fullName evidence="1">Uncharacterized protein</fullName>
    </submittedName>
</protein>
<sequence>MFLINAPAASKYSEQINIDVTEKEDPLYANYKSIFHQNARDGDVKAIEELLNKCPKLVGAYDCDKTPPGSKHCYVGKLSVKRPSL</sequence>
<reference evidence="1" key="1">
    <citation type="submission" date="2023-07" db="EMBL/GenBank/DDBJ databases">
        <authorList>
            <consortium name="CYATHOMIX"/>
        </authorList>
    </citation>
    <scope>NUCLEOTIDE SEQUENCE</scope>
    <source>
        <strain evidence="1">N/A</strain>
    </source>
</reference>
<organism evidence="1 2">
    <name type="scientific">Cylicocyclus nassatus</name>
    <name type="common">Nematode worm</name>
    <dbReference type="NCBI Taxonomy" id="53992"/>
    <lineage>
        <taxon>Eukaryota</taxon>
        <taxon>Metazoa</taxon>
        <taxon>Ecdysozoa</taxon>
        <taxon>Nematoda</taxon>
        <taxon>Chromadorea</taxon>
        <taxon>Rhabditida</taxon>
        <taxon>Rhabditina</taxon>
        <taxon>Rhabditomorpha</taxon>
        <taxon>Strongyloidea</taxon>
        <taxon>Strongylidae</taxon>
        <taxon>Cylicocyclus</taxon>
    </lineage>
</organism>
<keyword evidence="2" id="KW-1185">Reference proteome</keyword>
<dbReference type="AlphaFoldDB" id="A0AA36M9F3"/>
<evidence type="ECO:0000313" key="2">
    <source>
        <dbReference type="Proteomes" id="UP001176961"/>
    </source>
</evidence>
<gene>
    <name evidence="1" type="ORF">CYNAS_LOCUS14431</name>
</gene>
<name>A0AA36M9F3_CYLNA</name>
<evidence type="ECO:0000313" key="1">
    <source>
        <dbReference type="EMBL" id="CAJ0602448.1"/>
    </source>
</evidence>
<proteinExistence type="predicted"/>
<accession>A0AA36M9F3</accession>
<comment type="caution">
    <text evidence="1">The sequence shown here is derived from an EMBL/GenBank/DDBJ whole genome shotgun (WGS) entry which is preliminary data.</text>
</comment>